<dbReference type="Proteomes" id="UP001596058">
    <property type="component" value="Unassembled WGS sequence"/>
</dbReference>
<feature type="region of interest" description="Disordered" evidence="2">
    <location>
        <begin position="41"/>
        <end position="117"/>
    </location>
</feature>
<sequence length="227" mass="25145">MRAYIVLSLLIGARTEELRALLWSHVVAYDEARAAWLPVSRAAGSTTSSRPTSGDPSGKRAKPRPSSLGGRSSCPSAAWPRWACSRTPRTSHRRRRETTGRTRTSCSAHPTGTPLTAHNVRRDFRKVAEGGRTPGREWSLRKLRHSFVSVLSDSGIPIKDISRLVGHSNMVVTETVYRHQIRPVIMQGLRQWTRSLGISRSDTSSKITHKVFSQVGGTGFEPVTPRL</sequence>
<organism evidence="4 5">
    <name type="scientific">Nonomuraea insulae</name>
    <dbReference type="NCBI Taxonomy" id="1616787"/>
    <lineage>
        <taxon>Bacteria</taxon>
        <taxon>Bacillati</taxon>
        <taxon>Actinomycetota</taxon>
        <taxon>Actinomycetes</taxon>
        <taxon>Streptosporangiales</taxon>
        <taxon>Streptosporangiaceae</taxon>
        <taxon>Nonomuraea</taxon>
    </lineage>
</organism>
<dbReference type="EMBL" id="JBHSPA010000006">
    <property type="protein sequence ID" value="MFC5822816.1"/>
    <property type="molecule type" value="Genomic_DNA"/>
</dbReference>
<keyword evidence="5" id="KW-1185">Reference proteome</keyword>
<reference evidence="5" key="1">
    <citation type="journal article" date="2019" name="Int. J. Syst. Evol. Microbiol.">
        <title>The Global Catalogue of Microorganisms (GCM) 10K type strain sequencing project: providing services to taxonomists for standard genome sequencing and annotation.</title>
        <authorList>
            <consortium name="The Broad Institute Genomics Platform"/>
            <consortium name="The Broad Institute Genome Sequencing Center for Infectious Disease"/>
            <person name="Wu L."/>
            <person name="Ma J."/>
        </authorList>
    </citation>
    <scope>NUCLEOTIDE SEQUENCE [LARGE SCALE GENOMIC DNA]</scope>
    <source>
        <strain evidence="5">CCUG 53903</strain>
    </source>
</reference>
<protein>
    <submittedName>
        <fullName evidence="4">Tyrosine-type recombinase/integrase</fullName>
    </submittedName>
</protein>
<gene>
    <name evidence="4" type="ORF">ACFPZ3_03000</name>
</gene>
<evidence type="ECO:0000256" key="1">
    <source>
        <dbReference type="ARBA" id="ARBA00023172"/>
    </source>
</evidence>
<evidence type="ECO:0000313" key="4">
    <source>
        <dbReference type="EMBL" id="MFC5822816.1"/>
    </source>
</evidence>
<dbReference type="InterPro" id="IPR013762">
    <property type="entry name" value="Integrase-like_cat_sf"/>
</dbReference>
<dbReference type="Pfam" id="PF00589">
    <property type="entry name" value="Phage_integrase"/>
    <property type="match status" value="1"/>
</dbReference>
<dbReference type="InterPro" id="IPR002104">
    <property type="entry name" value="Integrase_catalytic"/>
</dbReference>
<dbReference type="SUPFAM" id="SSF56349">
    <property type="entry name" value="DNA breaking-rejoining enzymes"/>
    <property type="match status" value="1"/>
</dbReference>
<keyword evidence="1" id="KW-0233">DNA recombination</keyword>
<feature type="compositionally biased region" description="Polar residues" evidence="2">
    <location>
        <begin position="43"/>
        <end position="55"/>
    </location>
</feature>
<accession>A0ABW1CDM4</accession>
<dbReference type="RefSeq" id="WP_379512763.1">
    <property type="nucleotide sequence ID" value="NZ_JBHSPA010000006.1"/>
</dbReference>
<comment type="caution">
    <text evidence="4">The sequence shown here is derived from an EMBL/GenBank/DDBJ whole genome shotgun (WGS) entry which is preliminary data.</text>
</comment>
<proteinExistence type="predicted"/>
<dbReference type="InterPro" id="IPR011010">
    <property type="entry name" value="DNA_brk_join_enz"/>
</dbReference>
<evidence type="ECO:0000313" key="5">
    <source>
        <dbReference type="Proteomes" id="UP001596058"/>
    </source>
</evidence>
<dbReference type="Gene3D" id="1.10.443.10">
    <property type="entry name" value="Intergrase catalytic core"/>
    <property type="match status" value="1"/>
</dbReference>
<evidence type="ECO:0000259" key="3">
    <source>
        <dbReference type="PROSITE" id="PS51898"/>
    </source>
</evidence>
<dbReference type="PROSITE" id="PS51898">
    <property type="entry name" value="TYR_RECOMBINASE"/>
    <property type="match status" value="1"/>
</dbReference>
<evidence type="ECO:0000256" key="2">
    <source>
        <dbReference type="SAM" id="MobiDB-lite"/>
    </source>
</evidence>
<feature type="domain" description="Tyr recombinase" evidence="3">
    <location>
        <begin position="1"/>
        <end position="194"/>
    </location>
</feature>
<name>A0ABW1CDM4_9ACTN</name>